<dbReference type="InterPro" id="IPR016154">
    <property type="entry name" value="Heat_shock_Hsp33_C"/>
</dbReference>
<feature type="disulfide bond" description="Redox-active" evidence="6">
    <location>
        <begin position="278"/>
        <end position="281"/>
    </location>
</feature>
<dbReference type="RefSeq" id="WP_126757197.1">
    <property type="nucleotide sequence ID" value="NZ_PIPQ01000002.1"/>
</dbReference>
<reference evidence="7 8" key="1">
    <citation type="journal article" date="2011" name="Front. Microbiol.">
        <title>Genomic signatures of strain selection and enhancement in Bacillus atrophaeus var. globigii, a historical biowarfare simulant.</title>
        <authorList>
            <person name="Gibbons H.S."/>
            <person name="Broomall S.M."/>
            <person name="McNew L.A."/>
            <person name="Daligault H."/>
            <person name="Chapman C."/>
            <person name="Bruce D."/>
            <person name="Karavis M."/>
            <person name="Krepps M."/>
            <person name="McGregor P.A."/>
            <person name="Hong C."/>
            <person name="Park K.H."/>
            <person name="Akmal A."/>
            <person name="Feldman A."/>
            <person name="Lin J.S."/>
            <person name="Chang W.E."/>
            <person name="Higgs B.W."/>
            <person name="Demirev P."/>
            <person name="Lindquist J."/>
            <person name="Liem A."/>
            <person name="Fochler E."/>
            <person name="Read T.D."/>
            <person name="Tapia R."/>
            <person name="Johnson S."/>
            <person name="Bishop-Lilly K.A."/>
            <person name="Detter C."/>
            <person name="Han C."/>
            <person name="Sozhamannan S."/>
            <person name="Rosenzweig C.N."/>
            <person name="Skowronski E.W."/>
        </authorList>
    </citation>
    <scope>NUCLEOTIDE SEQUENCE [LARGE SCALE GENOMIC DNA]</scope>
    <source>
        <strain evidence="7 8">AIT1</strain>
    </source>
</reference>
<name>A0A432X7X7_9GAMM</name>
<keyword evidence="1 6" id="KW-0963">Cytoplasm</keyword>
<dbReference type="OrthoDB" id="9793753at2"/>
<dbReference type="Proteomes" id="UP000286976">
    <property type="component" value="Unassembled WGS sequence"/>
</dbReference>
<keyword evidence="8" id="KW-1185">Reference proteome</keyword>
<keyword evidence="2 6" id="KW-0862">Zinc</keyword>
<keyword evidence="3 6" id="KW-1015">Disulfide bond</keyword>
<protein>
    <recommendedName>
        <fullName evidence="6">33 kDa chaperonin</fullName>
    </recommendedName>
    <alternativeName>
        <fullName evidence="6">Heat shock protein 33 homolog</fullName>
        <shortName evidence="6">HSP33</shortName>
    </alternativeName>
</protein>
<comment type="subcellular location">
    <subcellularLocation>
        <location evidence="6">Cytoplasm</location>
    </subcellularLocation>
</comment>
<proteinExistence type="inferred from homology"/>
<dbReference type="HAMAP" id="MF_00117">
    <property type="entry name" value="HslO"/>
    <property type="match status" value="1"/>
</dbReference>
<dbReference type="GO" id="GO:0005737">
    <property type="term" value="C:cytoplasm"/>
    <property type="evidence" value="ECO:0007669"/>
    <property type="project" value="UniProtKB-SubCell"/>
</dbReference>
<gene>
    <name evidence="6" type="primary">hslO</name>
    <name evidence="7" type="ORF">CWE15_06150</name>
</gene>
<dbReference type="Gene3D" id="3.90.1280.10">
    <property type="entry name" value="HSP33 redox switch-like"/>
    <property type="match status" value="1"/>
</dbReference>
<comment type="caution">
    <text evidence="7">The sequence shown here is derived from an EMBL/GenBank/DDBJ whole genome shotgun (WGS) entry which is preliminary data.</text>
</comment>
<dbReference type="PANTHER" id="PTHR30111:SF1">
    <property type="entry name" value="33 KDA CHAPERONIN"/>
    <property type="match status" value="1"/>
</dbReference>
<dbReference type="Gene3D" id="1.10.287.480">
    <property type="entry name" value="helix hairpin bin"/>
    <property type="match status" value="1"/>
</dbReference>
<dbReference type="CDD" id="cd00498">
    <property type="entry name" value="Hsp33"/>
    <property type="match status" value="1"/>
</dbReference>
<dbReference type="InterPro" id="IPR000397">
    <property type="entry name" value="Heat_shock_Hsp33"/>
</dbReference>
<dbReference type="GO" id="GO:0044183">
    <property type="term" value="F:protein folding chaperone"/>
    <property type="evidence" value="ECO:0007669"/>
    <property type="project" value="TreeGrafter"/>
</dbReference>
<dbReference type="EMBL" id="PIPQ01000002">
    <property type="protein sequence ID" value="RUO42981.1"/>
    <property type="molecule type" value="Genomic_DNA"/>
</dbReference>
<keyword evidence="5 6" id="KW-0676">Redox-active center</keyword>
<dbReference type="Pfam" id="PF01430">
    <property type="entry name" value="HSP33"/>
    <property type="match status" value="1"/>
</dbReference>
<evidence type="ECO:0000256" key="5">
    <source>
        <dbReference type="ARBA" id="ARBA00023284"/>
    </source>
</evidence>
<dbReference type="GO" id="GO:0042026">
    <property type="term" value="P:protein refolding"/>
    <property type="evidence" value="ECO:0007669"/>
    <property type="project" value="TreeGrafter"/>
</dbReference>
<evidence type="ECO:0000256" key="2">
    <source>
        <dbReference type="ARBA" id="ARBA00022833"/>
    </source>
</evidence>
<comment type="PTM">
    <text evidence="6">Under oxidizing conditions two disulfide bonds are formed involving the reactive cysteines. Under reducing conditions zinc is bound to the reactive cysteines and the protein is inactive.</text>
</comment>
<keyword evidence="4 6" id="KW-0143">Chaperone</keyword>
<dbReference type="InterPro" id="IPR016153">
    <property type="entry name" value="Heat_shock_Hsp33_N"/>
</dbReference>
<evidence type="ECO:0000256" key="1">
    <source>
        <dbReference type="ARBA" id="ARBA00022490"/>
    </source>
</evidence>
<sequence length="305" mass="34133">MSESTTSPSSAQHNSIYRFTFAEHDVRGELVQLNSSYAALCDKHHYPAPVAKLLGELLAVTSLLTATLKFEGHINVQVQGSGPLNFATVNGRHDQKLRGLARTRAELTDDSLLGMLGDDALLILTLTPEQGERYQGMVKIEGNSLAKALETYFDQSEQLSTRIWLHADPERHQAAGFMLQVLPVAQNAPSTAKEKQQESFEHFTTLASTLTQEEIFTLPVEDILHRLFHEDDIRLYPEQEVAFYCGCSRERTANALRSVERSELREILETEGRLVLSCDYCLTEYSYDAIDVEALDSPEAPTQTQ</sequence>
<dbReference type="SUPFAM" id="SSF118352">
    <property type="entry name" value="HSP33 redox switch-like"/>
    <property type="match status" value="1"/>
</dbReference>
<feature type="disulfide bond" description="Redox-active" evidence="6">
    <location>
        <begin position="245"/>
        <end position="247"/>
    </location>
</feature>
<accession>A0A432X7X7</accession>
<evidence type="ECO:0000313" key="7">
    <source>
        <dbReference type="EMBL" id="RUO42981.1"/>
    </source>
</evidence>
<dbReference type="PANTHER" id="PTHR30111">
    <property type="entry name" value="33 KDA CHAPERONIN"/>
    <property type="match status" value="1"/>
</dbReference>
<dbReference type="GO" id="GO:0051082">
    <property type="term" value="F:unfolded protein binding"/>
    <property type="evidence" value="ECO:0007669"/>
    <property type="project" value="UniProtKB-UniRule"/>
</dbReference>
<evidence type="ECO:0000256" key="3">
    <source>
        <dbReference type="ARBA" id="ARBA00023157"/>
    </source>
</evidence>
<dbReference type="NCBIfam" id="NF001033">
    <property type="entry name" value="PRK00114.1"/>
    <property type="match status" value="1"/>
</dbReference>
<dbReference type="AlphaFoldDB" id="A0A432X7X7"/>
<organism evidence="7 8">
    <name type="scientific">Aliidiomarina taiwanensis</name>
    <dbReference type="NCBI Taxonomy" id="946228"/>
    <lineage>
        <taxon>Bacteria</taxon>
        <taxon>Pseudomonadati</taxon>
        <taxon>Pseudomonadota</taxon>
        <taxon>Gammaproteobacteria</taxon>
        <taxon>Alteromonadales</taxon>
        <taxon>Idiomarinaceae</taxon>
        <taxon>Aliidiomarina</taxon>
    </lineage>
</organism>
<evidence type="ECO:0000313" key="8">
    <source>
        <dbReference type="Proteomes" id="UP000286976"/>
    </source>
</evidence>
<evidence type="ECO:0000256" key="6">
    <source>
        <dbReference type="HAMAP-Rule" id="MF_00117"/>
    </source>
</evidence>
<dbReference type="PIRSF" id="PIRSF005261">
    <property type="entry name" value="Heat_shock_Hsp33"/>
    <property type="match status" value="1"/>
</dbReference>
<dbReference type="SUPFAM" id="SSF64397">
    <property type="entry name" value="Hsp33 domain"/>
    <property type="match status" value="1"/>
</dbReference>
<dbReference type="InterPro" id="IPR023212">
    <property type="entry name" value="Hsp33_helix_hairpin_bin_dom_sf"/>
</dbReference>
<comment type="similarity">
    <text evidence="6">Belongs to the HSP33 family.</text>
</comment>
<dbReference type="Gene3D" id="3.55.30.10">
    <property type="entry name" value="Hsp33 domain"/>
    <property type="match status" value="1"/>
</dbReference>
<evidence type="ECO:0000256" key="4">
    <source>
        <dbReference type="ARBA" id="ARBA00023186"/>
    </source>
</evidence>
<comment type="function">
    <text evidence="6">Redox regulated molecular chaperone. Protects both thermally unfolding and oxidatively damaged proteins from irreversible aggregation. Plays an important role in the bacterial defense system toward oxidative stress.</text>
</comment>